<evidence type="ECO:0000259" key="8">
    <source>
        <dbReference type="Pfam" id="PF02687"/>
    </source>
</evidence>
<comment type="caution">
    <text evidence="9">The sequence shown here is derived from an EMBL/GenBank/DDBJ whole genome shotgun (WGS) entry which is preliminary data.</text>
</comment>
<gene>
    <name evidence="9" type="ORF">KQI86_08125</name>
</gene>
<keyword evidence="6" id="KW-0175">Coiled coil</keyword>
<evidence type="ECO:0000313" key="10">
    <source>
        <dbReference type="Proteomes" id="UP000726170"/>
    </source>
</evidence>
<keyword evidence="2" id="KW-1003">Cell membrane</keyword>
<dbReference type="PANTHER" id="PTHR30287:SF1">
    <property type="entry name" value="INNER MEMBRANE PROTEIN"/>
    <property type="match status" value="1"/>
</dbReference>
<evidence type="ECO:0000256" key="1">
    <source>
        <dbReference type="ARBA" id="ARBA00004651"/>
    </source>
</evidence>
<feature type="transmembrane region" description="Helical" evidence="7">
    <location>
        <begin position="649"/>
        <end position="676"/>
    </location>
</feature>
<keyword evidence="5 7" id="KW-0472">Membrane</keyword>
<feature type="transmembrane region" description="Helical" evidence="7">
    <location>
        <begin position="1002"/>
        <end position="1022"/>
    </location>
</feature>
<proteinExistence type="predicted"/>
<reference evidence="9 10" key="1">
    <citation type="submission" date="2021-06" db="EMBL/GenBank/DDBJ databases">
        <authorList>
            <person name="Sun Q."/>
            <person name="Li D."/>
        </authorList>
    </citation>
    <scope>NUCLEOTIDE SEQUENCE [LARGE SCALE GENOMIC DNA]</scope>
    <source>
        <strain evidence="9 10">MSJ-11</strain>
    </source>
</reference>
<keyword evidence="3 7" id="KW-0812">Transmembrane</keyword>
<comment type="subcellular location">
    <subcellularLocation>
        <location evidence="1">Cell membrane</location>
        <topology evidence="1">Multi-pass membrane protein</topology>
    </subcellularLocation>
</comment>
<dbReference type="EMBL" id="JAHLQF010000002">
    <property type="protein sequence ID" value="MBU5484293.1"/>
    <property type="molecule type" value="Genomic_DNA"/>
</dbReference>
<dbReference type="PANTHER" id="PTHR30287">
    <property type="entry name" value="MEMBRANE COMPONENT OF PREDICTED ABC SUPERFAMILY METABOLITE UPTAKE TRANSPORTER"/>
    <property type="match status" value="1"/>
</dbReference>
<sequence>MKAYKKSIAREILSSKARFISILTIIFLGVAFYSGIKSAGPDMNKTINNLYSTYNLMDSKIVSSLGLNDEDIEVLKNNDEILDFYGTRSINANLANMSNVVRFMEYDNKNNINNFIVVEGRLPEKSGEIALDEQALKLNKNMKIGDEYVIDTDEDIMKSFKKTTFKIVGIVRSPMYIEKESRGTTSVGKGTIDYFAVLNSSDISMDVYTEIYVRFKNVQGLDAYSDEYRDIMEKNTQYVENLYSNRTIDRVEEVKTEVEKEFDKAYKEIEDNETKLLKAQREIEDGKEEIKEGKKQYNQSLIEFQQKIKDGEADLSSGRKKLEIGQAELNKEKEKFEEGKKQLYESKGELDKAKKQFLNQGIDPEKNTSELEYKIEDLRKLFNSINVLSSDIKATVKNIKEGGEIPPQKIQYWKSVISNLGLSDMAGLIHELERNPKNLDIAINIYKSLDVMAKTVNDNMSNLQLLVAGVTEYQQGKSQYEEQLEIFNNSGIQLEEAQKKLDNGNIELLKGAKELEEGKIQGEEELDKAIKQLNESEQKLIDGEKEINKNKQKLLDARKEVEKEEKENLKNLDKNKYYFFDRNDNPGYSGYKDSIDALDNIASVFPVFFFLLAVLICLTTMTRMVEENRLEIGTLKALGYDDLQISWKFIIYAALASISGCILGILIGCSFLPVIISNAYGSLYSLPKLIIHYYPSYIIQSMVISILCTVGAALFVIRVELKSKPANLMKAKAPKLGKKILLEEITLIWKRLNFNHKVTLRNIFRYKQRMVMTVLGIAGCMAILVTGFGLKYSNTSIIEKQFSKLWKYEAMVVFNEDSTEEGYKEYEDILNQITGYENNLNIHQESVTFSKEDMNKQTVTLYVPQDVEKIDQFILLNDRVLGEKYEISDDGVIINEKLAKLLGASVGDTITMKDEENNSYDVKVDKIVENYIMHHMYMSPSYYEKIFDKKVGYNTQLLNFDKNKDDVDEISSKLLECENVINVTLTSKIEKSIEESTANMNIVMLVIILAAGCLAFVVLYNLNNINVSERIRELSTIKVLGFFDNEVTMYILRESMILTLLGVLTGSFLGKILHAFIISTAETDTMMMYPNIFINSYIFSALITILFSVIVMIMMHVKLKNINMIDALKSNE</sequence>
<evidence type="ECO:0000256" key="2">
    <source>
        <dbReference type="ARBA" id="ARBA00022475"/>
    </source>
</evidence>
<protein>
    <submittedName>
        <fullName evidence="9">FtsX-like permease family protein</fullName>
    </submittedName>
</protein>
<feature type="transmembrane region" description="Helical" evidence="7">
    <location>
        <begin position="770"/>
        <end position="790"/>
    </location>
</feature>
<feature type="transmembrane region" description="Helical" evidence="7">
    <location>
        <begin position="20"/>
        <end position="36"/>
    </location>
</feature>
<dbReference type="InterPro" id="IPR003838">
    <property type="entry name" value="ABC3_permease_C"/>
</dbReference>
<keyword evidence="10" id="KW-1185">Reference proteome</keyword>
<feature type="domain" description="ABC3 transporter permease C-terminal" evidence="8">
    <location>
        <begin position="1006"/>
        <end position="1122"/>
    </location>
</feature>
<dbReference type="InterPro" id="IPR038766">
    <property type="entry name" value="Membrane_comp_ABC_pdt"/>
</dbReference>
<name>A0ABS6EGF0_9CLOT</name>
<evidence type="ECO:0000256" key="5">
    <source>
        <dbReference type="ARBA" id="ARBA00023136"/>
    </source>
</evidence>
<evidence type="ECO:0000313" key="9">
    <source>
        <dbReference type="EMBL" id="MBU5484293.1"/>
    </source>
</evidence>
<feature type="transmembrane region" description="Helical" evidence="7">
    <location>
        <begin position="1097"/>
        <end position="1115"/>
    </location>
</feature>
<feature type="coiled-coil region" evidence="6">
    <location>
        <begin position="512"/>
        <end position="575"/>
    </location>
</feature>
<feature type="transmembrane region" description="Helical" evidence="7">
    <location>
        <begin position="601"/>
        <end position="621"/>
    </location>
</feature>
<dbReference type="Pfam" id="PF02687">
    <property type="entry name" value="FtsX"/>
    <property type="match status" value="2"/>
</dbReference>
<evidence type="ECO:0000256" key="7">
    <source>
        <dbReference type="SAM" id="Phobius"/>
    </source>
</evidence>
<dbReference type="RefSeq" id="WP_216439529.1">
    <property type="nucleotide sequence ID" value="NZ_JAHLQF010000002.1"/>
</dbReference>
<organism evidence="9 10">
    <name type="scientific">Clostridium mobile</name>
    <dbReference type="NCBI Taxonomy" id="2841512"/>
    <lineage>
        <taxon>Bacteria</taxon>
        <taxon>Bacillati</taxon>
        <taxon>Bacillota</taxon>
        <taxon>Clostridia</taxon>
        <taxon>Eubacteriales</taxon>
        <taxon>Clostridiaceae</taxon>
        <taxon>Clostridium</taxon>
    </lineage>
</organism>
<evidence type="ECO:0000256" key="6">
    <source>
        <dbReference type="SAM" id="Coils"/>
    </source>
</evidence>
<feature type="transmembrane region" description="Helical" evidence="7">
    <location>
        <begin position="696"/>
        <end position="717"/>
    </location>
</feature>
<feature type="domain" description="ABC3 transporter permease C-terminal" evidence="8">
    <location>
        <begin position="604"/>
        <end position="718"/>
    </location>
</feature>
<accession>A0ABS6EGF0</accession>
<dbReference type="Proteomes" id="UP000726170">
    <property type="component" value="Unassembled WGS sequence"/>
</dbReference>
<feature type="coiled-coil region" evidence="6">
    <location>
        <begin position="248"/>
        <end position="296"/>
    </location>
</feature>
<evidence type="ECO:0000256" key="4">
    <source>
        <dbReference type="ARBA" id="ARBA00022989"/>
    </source>
</evidence>
<feature type="transmembrane region" description="Helical" evidence="7">
    <location>
        <begin position="1057"/>
        <end position="1077"/>
    </location>
</feature>
<keyword evidence="4 7" id="KW-1133">Transmembrane helix</keyword>
<evidence type="ECO:0000256" key="3">
    <source>
        <dbReference type="ARBA" id="ARBA00022692"/>
    </source>
</evidence>